<feature type="transmembrane region" description="Helical" evidence="5">
    <location>
        <begin position="12"/>
        <end position="30"/>
    </location>
</feature>
<comment type="subcellular location">
    <subcellularLocation>
        <location evidence="1">Membrane</location>
        <topology evidence="1">Multi-pass membrane protein</topology>
    </subcellularLocation>
</comment>
<feature type="transmembrane region" description="Helical" evidence="5">
    <location>
        <begin position="240"/>
        <end position="261"/>
    </location>
</feature>
<keyword evidence="2 5" id="KW-0812">Transmembrane</keyword>
<keyword evidence="3 5" id="KW-1133">Transmembrane helix</keyword>
<evidence type="ECO:0000256" key="1">
    <source>
        <dbReference type="ARBA" id="ARBA00004141"/>
    </source>
</evidence>
<comment type="caution">
    <text evidence="6">The sequence shown here is derived from an EMBL/GenBank/DDBJ whole genome shotgun (WGS) entry which is preliminary data.</text>
</comment>
<evidence type="ECO:0000256" key="5">
    <source>
        <dbReference type="SAM" id="Phobius"/>
    </source>
</evidence>
<feature type="transmembrane region" description="Helical" evidence="5">
    <location>
        <begin position="163"/>
        <end position="180"/>
    </location>
</feature>
<dbReference type="PANTHER" id="PTHR23514">
    <property type="entry name" value="BYPASS OF STOP CODON PROTEIN 6"/>
    <property type="match status" value="1"/>
</dbReference>
<feature type="transmembrane region" description="Helical" evidence="5">
    <location>
        <begin position="209"/>
        <end position="234"/>
    </location>
</feature>
<feature type="transmembrane region" description="Helical" evidence="5">
    <location>
        <begin position="297"/>
        <end position="315"/>
    </location>
</feature>
<dbReference type="InterPro" id="IPR051788">
    <property type="entry name" value="MFS_Transporter"/>
</dbReference>
<dbReference type="Proteomes" id="UP001500620">
    <property type="component" value="Unassembled WGS sequence"/>
</dbReference>
<dbReference type="Gene3D" id="1.20.1250.20">
    <property type="entry name" value="MFS general substrate transporter like domains"/>
    <property type="match status" value="2"/>
</dbReference>
<feature type="transmembrane region" description="Helical" evidence="5">
    <location>
        <begin position="73"/>
        <end position="90"/>
    </location>
</feature>
<feature type="transmembrane region" description="Helical" evidence="5">
    <location>
        <begin position="357"/>
        <end position="376"/>
    </location>
</feature>
<protein>
    <submittedName>
        <fullName evidence="6">MFS transporter</fullName>
    </submittedName>
</protein>
<gene>
    <name evidence="6" type="ORF">GCM10022255_022710</name>
</gene>
<evidence type="ECO:0000256" key="4">
    <source>
        <dbReference type="ARBA" id="ARBA00023136"/>
    </source>
</evidence>
<sequence length="401" mass="40759">MTPLTAAARATYLVFAGCGFLLASWVARIPQLRDHLHLEPAQLGWVLLGGAAGSLVARPFSGPILARLGQRRTVAITGALGGAGVVVAGLGDVAGLWVLVAGLLTIGFTVSVWDVAMNVQGAEVERRLGRSVMPRFHAAFAAGTVAGAGLAAGLVALRVPVTVHLSAVALLVILAVPWATRDYLPDEPHDEAAGRPASPLRAWREPRTLLIGLFVLAFAFGEGAAGDWIGVALIDGHGAAAAVGSLGYAIYLAATTAVRWFGAGLLDRYGRVAVLRALGGVTIAGLLLFVFGPNLVVALAGALLWGVGTAFGYPVGMSAGADDPRHAAARVTVVSTLGKVASFAGPPLIGMVGDHVTVLRALLVVAALQAVAVLVAGATRPLRAVRAGDDDRAGSPSHQGA</sequence>
<dbReference type="PANTHER" id="PTHR23514:SF13">
    <property type="entry name" value="INNER MEMBRANE PROTEIN YBJJ"/>
    <property type="match status" value="1"/>
</dbReference>
<keyword evidence="4 5" id="KW-0472">Membrane</keyword>
<feature type="transmembrane region" description="Helical" evidence="5">
    <location>
        <begin position="42"/>
        <end position="61"/>
    </location>
</feature>
<organism evidence="6 7">
    <name type="scientific">Dactylosporangium darangshiense</name>
    <dbReference type="NCBI Taxonomy" id="579108"/>
    <lineage>
        <taxon>Bacteria</taxon>
        <taxon>Bacillati</taxon>
        <taxon>Actinomycetota</taxon>
        <taxon>Actinomycetes</taxon>
        <taxon>Micromonosporales</taxon>
        <taxon>Micromonosporaceae</taxon>
        <taxon>Dactylosporangium</taxon>
    </lineage>
</organism>
<accession>A0ABP8D4Q7</accession>
<dbReference type="InterPro" id="IPR036259">
    <property type="entry name" value="MFS_trans_sf"/>
</dbReference>
<evidence type="ECO:0000313" key="6">
    <source>
        <dbReference type="EMBL" id="GAA4247322.1"/>
    </source>
</evidence>
<reference evidence="7" key="1">
    <citation type="journal article" date="2019" name="Int. J. Syst. Evol. Microbiol.">
        <title>The Global Catalogue of Microorganisms (GCM) 10K type strain sequencing project: providing services to taxonomists for standard genome sequencing and annotation.</title>
        <authorList>
            <consortium name="The Broad Institute Genomics Platform"/>
            <consortium name="The Broad Institute Genome Sequencing Center for Infectious Disease"/>
            <person name="Wu L."/>
            <person name="Ma J."/>
        </authorList>
    </citation>
    <scope>NUCLEOTIDE SEQUENCE [LARGE SCALE GENOMIC DNA]</scope>
    <source>
        <strain evidence="7">JCM 17441</strain>
    </source>
</reference>
<dbReference type="SUPFAM" id="SSF103473">
    <property type="entry name" value="MFS general substrate transporter"/>
    <property type="match status" value="1"/>
</dbReference>
<feature type="transmembrane region" description="Helical" evidence="5">
    <location>
        <begin position="96"/>
        <end position="116"/>
    </location>
</feature>
<evidence type="ECO:0000256" key="3">
    <source>
        <dbReference type="ARBA" id="ARBA00022989"/>
    </source>
</evidence>
<evidence type="ECO:0000256" key="2">
    <source>
        <dbReference type="ARBA" id="ARBA00022692"/>
    </source>
</evidence>
<name>A0ABP8D4Q7_9ACTN</name>
<feature type="transmembrane region" description="Helical" evidence="5">
    <location>
        <begin position="273"/>
        <end position="291"/>
    </location>
</feature>
<evidence type="ECO:0000313" key="7">
    <source>
        <dbReference type="Proteomes" id="UP001500620"/>
    </source>
</evidence>
<feature type="transmembrane region" description="Helical" evidence="5">
    <location>
        <begin position="136"/>
        <end position="157"/>
    </location>
</feature>
<keyword evidence="7" id="KW-1185">Reference proteome</keyword>
<dbReference type="InterPro" id="IPR011701">
    <property type="entry name" value="MFS"/>
</dbReference>
<feature type="transmembrane region" description="Helical" evidence="5">
    <location>
        <begin position="327"/>
        <end position="345"/>
    </location>
</feature>
<dbReference type="EMBL" id="BAABAT010000004">
    <property type="protein sequence ID" value="GAA4247322.1"/>
    <property type="molecule type" value="Genomic_DNA"/>
</dbReference>
<dbReference type="RefSeq" id="WP_345124163.1">
    <property type="nucleotide sequence ID" value="NZ_BAABAT010000004.1"/>
</dbReference>
<dbReference type="CDD" id="cd17393">
    <property type="entry name" value="MFS_MosC_like"/>
    <property type="match status" value="1"/>
</dbReference>
<proteinExistence type="predicted"/>
<dbReference type="Pfam" id="PF07690">
    <property type="entry name" value="MFS_1"/>
    <property type="match status" value="1"/>
</dbReference>